<dbReference type="EC" id="2.3.1.39" evidence="4"/>
<organism evidence="7 8">
    <name type="scientific">Clavibacter michiganensis subsp. insidiosus</name>
    <dbReference type="NCBI Taxonomy" id="33014"/>
    <lineage>
        <taxon>Bacteria</taxon>
        <taxon>Bacillati</taxon>
        <taxon>Actinomycetota</taxon>
        <taxon>Actinomycetes</taxon>
        <taxon>Micrococcales</taxon>
        <taxon>Microbacteriaceae</taxon>
        <taxon>Clavibacter</taxon>
    </lineage>
</organism>
<gene>
    <name evidence="7" type="ORF">VO01_11105</name>
</gene>
<dbReference type="SUPFAM" id="SSF52151">
    <property type="entry name" value="FabD/lysophospholipase-like"/>
    <property type="match status" value="1"/>
</dbReference>
<name>A0A0D5CMK9_9MICO</name>
<dbReference type="HOGENOM" id="CLU_030558_4_1_11"/>
<evidence type="ECO:0000259" key="6">
    <source>
        <dbReference type="SMART" id="SM00827"/>
    </source>
</evidence>
<dbReference type="OrthoDB" id="3248271at2"/>
<feature type="active site" evidence="5">
    <location>
        <position position="194"/>
    </location>
</feature>
<dbReference type="InterPro" id="IPR050858">
    <property type="entry name" value="Mal-CoA-ACP_Trans/PKS_FabD"/>
</dbReference>
<dbReference type="EMBL" id="CP011043">
    <property type="protein sequence ID" value="AJW80537.1"/>
    <property type="molecule type" value="Genomic_DNA"/>
</dbReference>
<dbReference type="PIRSF" id="PIRSF000446">
    <property type="entry name" value="Mct"/>
    <property type="match status" value="1"/>
</dbReference>
<feature type="active site" evidence="5">
    <location>
        <position position="85"/>
    </location>
</feature>
<evidence type="ECO:0000256" key="2">
    <source>
        <dbReference type="ARBA" id="ARBA00023315"/>
    </source>
</evidence>
<protein>
    <recommendedName>
        <fullName evidence="4">Malonyl CoA-acyl carrier protein transacylase</fullName>
        <ecNumber evidence="4">2.3.1.39</ecNumber>
    </recommendedName>
</protein>
<dbReference type="SMART" id="SM00827">
    <property type="entry name" value="PKS_AT"/>
    <property type="match status" value="1"/>
</dbReference>
<keyword evidence="1 4" id="KW-0808">Transferase</keyword>
<feature type="domain" description="Malonyl-CoA:ACP transacylase (MAT)" evidence="6">
    <location>
        <begin position="7"/>
        <end position="304"/>
    </location>
</feature>
<dbReference type="GO" id="GO:0004314">
    <property type="term" value="F:[acyl-carrier-protein] S-malonyltransferase activity"/>
    <property type="evidence" value="ECO:0007669"/>
    <property type="project" value="UniProtKB-EC"/>
</dbReference>
<dbReference type="RefSeq" id="WP_045530456.1">
    <property type="nucleotide sequence ID" value="NZ_CP011043.1"/>
</dbReference>
<dbReference type="AlphaFoldDB" id="A0A0D5CMK9"/>
<dbReference type="KEGG" id="cmh:VO01_11105"/>
<proteinExistence type="inferred from homology"/>
<evidence type="ECO:0000313" key="7">
    <source>
        <dbReference type="EMBL" id="AJW80537.1"/>
    </source>
</evidence>
<dbReference type="InterPro" id="IPR001227">
    <property type="entry name" value="Ac_transferase_dom_sf"/>
</dbReference>
<evidence type="ECO:0000256" key="1">
    <source>
        <dbReference type="ARBA" id="ARBA00022679"/>
    </source>
</evidence>
<accession>A0A0D5CMK9</accession>
<dbReference type="Gene3D" id="3.30.70.250">
    <property type="entry name" value="Malonyl-CoA ACP transacylase, ACP-binding"/>
    <property type="match status" value="1"/>
</dbReference>
<dbReference type="GO" id="GO:0006633">
    <property type="term" value="P:fatty acid biosynthetic process"/>
    <property type="evidence" value="ECO:0007669"/>
    <property type="project" value="TreeGrafter"/>
</dbReference>
<dbReference type="PANTHER" id="PTHR42681">
    <property type="entry name" value="MALONYL-COA-ACYL CARRIER PROTEIN TRANSACYLASE, MITOCHONDRIAL"/>
    <property type="match status" value="1"/>
</dbReference>
<dbReference type="InterPro" id="IPR016035">
    <property type="entry name" value="Acyl_Trfase/lysoPLipase"/>
</dbReference>
<dbReference type="PATRIC" id="fig|33014.5.peg.2297"/>
<dbReference type="PANTHER" id="PTHR42681:SF1">
    <property type="entry name" value="MALONYL-COA-ACYL CARRIER PROTEIN TRANSACYLASE, MITOCHONDRIAL"/>
    <property type="match status" value="1"/>
</dbReference>
<dbReference type="InterPro" id="IPR016036">
    <property type="entry name" value="Malonyl_transacylase_ACP-bd"/>
</dbReference>
<comment type="catalytic activity">
    <reaction evidence="3 4">
        <text>holo-[ACP] + malonyl-CoA = malonyl-[ACP] + CoA</text>
        <dbReference type="Rhea" id="RHEA:41792"/>
        <dbReference type="Rhea" id="RHEA-COMP:9623"/>
        <dbReference type="Rhea" id="RHEA-COMP:9685"/>
        <dbReference type="ChEBI" id="CHEBI:57287"/>
        <dbReference type="ChEBI" id="CHEBI:57384"/>
        <dbReference type="ChEBI" id="CHEBI:64479"/>
        <dbReference type="ChEBI" id="CHEBI:78449"/>
        <dbReference type="EC" id="2.3.1.39"/>
    </reaction>
</comment>
<evidence type="ECO:0000256" key="5">
    <source>
        <dbReference type="PIRSR" id="PIRSR000446-1"/>
    </source>
</evidence>
<dbReference type="Proteomes" id="UP000032604">
    <property type="component" value="Chromosome"/>
</dbReference>
<evidence type="ECO:0000256" key="3">
    <source>
        <dbReference type="ARBA" id="ARBA00048462"/>
    </source>
</evidence>
<keyword evidence="2 4" id="KW-0012">Acyltransferase</keyword>
<dbReference type="GO" id="GO:0005829">
    <property type="term" value="C:cytosol"/>
    <property type="evidence" value="ECO:0007669"/>
    <property type="project" value="TreeGrafter"/>
</dbReference>
<comment type="similarity">
    <text evidence="4">Belongs to the fabD family.</text>
</comment>
<reference evidence="7 8" key="1">
    <citation type="journal article" date="2015" name="Genome Announc.">
        <title>Complete Genome Sequence of Clavibacter michiganensis subsp. insidiosus R1-1 Using PacBio Single-Molecule Real-Time Technology.</title>
        <authorList>
            <person name="Lu Y."/>
            <person name="Samac D.A."/>
            <person name="Glazebrook J."/>
            <person name="Ishimaru C.A."/>
        </authorList>
    </citation>
    <scope>NUCLEOTIDE SEQUENCE [LARGE SCALE GENOMIC DNA]</scope>
    <source>
        <strain evidence="7 8">R1-1</strain>
    </source>
</reference>
<sequence>MSTTAVLFPGQGEQRPGMLHELPPEGDAVLAAAADALGEDPLLLDAPDVLHGTRATQLALLIAGVSWYRAAVARGLAVSYLGGHSIGHWAAAVSADALDLPDALRLVALRGEAMRAASPTGSGMTAVLGLREEAVERVAASARDAGLLAWSSNVNADWQVAVSGTEPGLDRVSELARAAGAQRVVRLAVEVPAHSPLMAPAAERLHRALDGIEVRRPSLPLVGNLTGQTLFTADALRRELWLGIERPVRWRDGTRVLAERGVTRWLQVPPGRSLERLASALPDARALAVDDVGLDEAVARLARS</sequence>
<dbReference type="Gene3D" id="3.40.366.10">
    <property type="entry name" value="Malonyl-Coenzyme A Acyl Carrier Protein, domain 2"/>
    <property type="match status" value="1"/>
</dbReference>
<evidence type="ECO:0000256" key="4">
    <source>
        <dbReference type="PIRNR" id="PIRNR000446"/>
    </source>
</evidence>
<evidence type="ECO:0000313" key="8">
    <source>
        <dbReference type="Proteomes" id="UP000032604"/>
    </source>
</evidence>
<dbReference type="Pfam" id="PF00698">
    <property type="entry name" value="Acyl_transf_1"/>
    <property type="match status" value="1"/>
</dbReference>
<dbReference type="SUPFAM" id="SSF55048">
    <property type="entry name" value="Probable ACP-binding domain of malonyl-CoA ACP transacylase"/>
    <property type="match status" value="1"/>
</dbReference>
<dbReference type="InterPro" id="IPR014043">
    <property type="entry name" value="Acyl_transferase_dom"/>
</dbReference>
<dbReference type="InterPro" id="IPR024925">
    <property type="entry name" value="Malonyl_CoA-ACP_transAc"/>
</dbReference>